<dbReference type="Pfam" id="PF01655">
    <property type="entry name" value="Ribosomal_L32e"/>
    <property type="match status" value="1"/>
</dbReference>
<dbReference type="PANTHER" id="PTHR23413">
    <property type="entry name" value="60S RIBOSOMAL PROTEIN L32 AND DNA-DIRECTED RNA POLYMERASE II, SUBUNIT N"/>
    <property type="match status" value="1"/>
</dbReference>
<gene>
    <name evidence="5" type="ORF">AXG93_4875s1540</name>
    <name evidence="4" type="ORF">Mp_7g12480</name>
</gene>
<keyword evidence="3" id="KW-0687">Ribonucleoprotein</keyword>
<dbReference type="GO" id="GO:0022625">
    <property type="term" value="C:cytosolic large ribosomal subunit"/>
    <property type="evidence" value="ECO:0007669"/>
    <property type="project" value="TreeGrafter"/>
</dbReference>
<dbReference type="SUPFAM" id="SSF52042">
    <property type="entry name" value="Ribosomal protein L32e"/>
    <property type="match status" value="1"/>
</dbReference>
<evidence type="ECO:0008006" key="8">
    <source>
        <dbReference type="Google" id="ProtNLM"/>
    </source>
</evidence>
<sequence>MVTPLVKRDVIKKRVKKFKRMQSDRKICVKTNWRRPKGIDSRVRRKFKGTTLMPNIGYGSNKKTRHVLPSGFKKFLVHNVADLELLLMHNRIYSAEIAHNVSTLKRKAIVERAAQLNIAMTNGNARLRSQEDE</sequence>
<reference evidence="7" key="3">
    <citation type="journal article" date="2020" name="Curr. Biol.">
        <title>Chromatin organization in early land plants reveals an ancestral association between H3K27me3, transposons, and constitutive heterochromatin.</title>
        <authorList>
            <person name="Montgomery S.A."/>
            <person name="Tanizawa Y."/>
            <person name="Galik B."/>
            <person name="Wang N."/>
            <person name="Ito T."/>
            <person name="Mochizuki T."/>
            <person name="Akimcheva S."/>
            <person name="Bowman J.L."/>
            <person name="Cognat V."/>
            <person name="Marechal-Drouard L."/>
            <person name="Ekker H."/>
            <person name="Hong S.F."/>
            <person name="Kohchi T."/>
            <person name="Lin S.S."/>
            <person name="Liu L.D."/>
            <person name="Nakamura Y."/>
            <person name="Valeeva L.R."/>
            <person name="Shakirov E.V."/>
            <person name="Shippen D.E."/>
            <person name="Wei W.L."/>
            <person name="Yagura M."/>
            <person name="Yamaoka S."/>
            <person name="Yamato K.T."/>
            <person name="Liu C."/>
            <person name="Berger F."/>
        </authorList>
    </citation>
    <scope>NUCLEOTIDE SEQUENCE [LARGE SCALE GENOMIC DNA]</scope>
    <source>
        <strain evidence="7">Tak-1</strain>
    </source>
</reference>
<dbReference type="SMART" id="SM01393">
    <property type="entry name" value="Ribosomal_L32e"/>
    <property type="match status" value="1"/>
</dbReference>
<dbReference type="InterPro" id="IPR036351">
    <property type="entry name" value="Ribosomal_eL32_sf"/>
</dbReference>
<protein>
    <recommendedName>
        <fullName evidence="8">Ribosomal protein L32e</fullName>
    </recommendedName>
</protein>
<evidence type="ECO:0000313" key="6">
    <source>
        <dbReference type="Proteomes" id="UP000077202"/>
    </source>
</evidence>
<evidence type="ECO:0000256" key="3">
    <source>
        <dbReference type="ARBA" id="ARBA00023274"/>
    </source>
</evidence>
<dbReference type="GO" id="GO:0006412">
    <property type="term" value="P:translation"/>
    <property type="evidence" value="ECO:0007669"/>
    <property type="project" value="InterPro"/>
</dbReference>
<organism evidence="5 6">
    <name type="scientific">Marchantia polymorpha subsp. ruderalis</name>
    <dbReference type="NCBI Taxonomy" id="1480154"/>
    <lineage>
        <taxon>Eukaryota</taxon>
        <taxon>Viridiplantae</taxon>
        <taxon>Streptophyta</taxon>
        <taxon>Embryophyta</taxon>
        <taxon>Marchantiophyta</taxon>
        <taxon>Marchantiopsida</taxon>
        <taxon>Marchantiidae</taxon>
        <taxon>Marchantiales</taxon>
        <taxon>Marchantiaceae</taxon>
        <taxon>Marchantia</taxon>
    </lineage>
</organism>
<reference evidence="5 6" key="1">
    <citation type="submission" date="2016-03" db="EMBL/GenBank/DDBJ databases">
        <title>Mechanisms controlling the formation of the plant cell surface in tip-growing cells are functionally conserved among land plants.</title>
        <authorList>
            <person name="Honkanen S."/>
            <person name="Jones V.A."/>
            <person name="Morieri G."/>
            <person name="Champion C."/>
            <person name="Hetherington A.J."/>
            <person name="Kelly S."/>
            <person name="Saint-Marcoux D."/>
            <person name="Proust H."/>
            <person name="Prescott H."/>
            <person name="Dolan L."/>
        </authorList>
    </citation>
    <scope>NUCLEOTIDE SEQUENCE [LARGE SCALE GENOMIC DNA]</scope>
    <source>
        <strain evidence="6">cv. Tak-1 and cv. Tak-2</strain>
        <tissue evidence="5">Whole gametophyte</tissue>
    </source>
</reference>
<proteinExistence type="inferred from homology"/>
<evidence type="ECO:0000256" key="1">
    <source>
        <dbReference type="ARBA" id="ARBA00008431"/>
    </source>
</evidence>
<evidence type="ECO:0000313" key="5">
    <source>
        <dbReference type="EMBL" id="OAE34434.1"/>
    </source>
</evidence>
<dbReference type="GO" id="GO:0003735">
    <property type="term" value="F:structural constituent of ribosome"/>
    <property type="evidence" value="ECO:0007669"/>
    <property type="project" value="InterPro"/>
</dbReference>
<name>A0A176WNJ9_MARPO</name>
<dbReference type="InterPro" id="IPR001515">
    <property type="entry name" value="Ribosomal_eL32"/>
</dbReference>
<keyword evidence="2" id="KW-0689">Ribosomal protein</keyword>
<evidence type="ECO:0000313" key="4">
    <source>
        <dbReference type="EMBL" id="BBN17163.1"/>
    </source>
</evidence>
<dbReference type="EMBL" id="AP019872">
    <property type="protein sequence ID" value="BBN17163.1"/>
    <property type="molecule type" value="Genomic_DNA"/>
</dbReference>
<reference evidence="4" key="2">
    <citation type="journal article" date="2019" name="Curr. Biol.">
        <title>Chromatin organization in early land plants reveals an ancestral association between H3K27me3, transposons, and constitutive heterochromatin.</title>
        <authorList>
            <person name="Montgomery S.A."/>
            <person name="Tanizawa Y."/>
            <person name="Galik B."/>
            <person name="Wang N."/>
            <person name="Ito T."/>
            <person name="Mochizuki T."/>
            <person name="Akimcheva S."/>
            <person name="Bowman J."/>
            <person name="Cognat V."/>
            <person name="Drouard L."/>
            <person name="Ekker H."/>
            <person name="Houng S."/>
            <person name="Kohchi T."/>
            <person name="Lin S."/>
            <person name="Liu L.D."/>
            <person name="Nakamura Y."/>
            <person name="Valeeva L.R."/>
            <person name="Shakirov E.V."/>
            <person name="Shippen D.E."/>
            <person name="Wei W."/>
            <person name="Yagura M."/>
            <person name="Yamaoka S."/>
            <person name="Yamato K.T."/>
            <person name="Liu C."/>
            <person name="Berger F."/>
        </authorList>
    </citation>
    <scope>NUCLEOTIDE SEQUENCE [LARGE SCALE GENOMIC DNA]</scope>
    <source>
        <strain evidence="4">Tak-1</strain>
    </source>
</reference>
<dbReference type="PANTHER" id="PTHR23413:SF1">
    <property type="entry name" value="RIBOSOMAL PROTEIN L32"/>
    <property type="match status" value="1"/>
</dbReference>
<dbReference type="AlphaFoldDB" id="A0A176WNJ9"/>
<keyword evidence="6" id="KW-1185">Reference proteome</keyword>
<evidence type="ECO:0000313" key="7">
    <source>
        <dbReference type="Proteomes" id="UP001162541"/>
    </source>
</evidence>
<dbReference type="CDD" id="cd00513">
    <property type="entry name" value="Ribosomal_L32_L32e"/>
    <property type="match status" value="1"/>
</dbReference>
<comment type="similarity">
    <text evidence="1">Belongs to the eukaryotic ribosomal protein eL32 family.</text>
</comment>
<dbReference type="Proteomes" id="UP000077202">
    <property type="component" value="Unassembled WGS sequence"/>
</dbReference>
<dbReference type="Proteomes" id="UP001162541">
    <property type="component" value="Chromosome 7"/>
</dbReference>
<dbReference type="EMBL" id="LVLJ01000408">
    <property type="protein sequence ID" value="OAE34434.1"/>
    <property type="molecule type" value="Genomic_DNA"/>
</dbReference>
<accession>A0A176WNJ9</accession>
<evidence type="ECO:0000256" key="2">
    <source>
        <dbReference type="ARBA" id="ARBA00022980"/>
    </source>
</evidence>